<dbReference type="SFLD" id="SFLDS00003">
    <property type="entry name" value="Haloacid_Dehalogenase"/>
    <property type="match status" value="1"/>
</dbReference>
<dbReference type="PANTHER" id="PTHR43885:SF1">
    <property type="entry name" value="SUPERFAMILY HYDROLASE, PUTATIVE (AFU_ORTHOLOGUE AFUA_4G13290)-RELATED"/>
    <property type="match status" value="1"/>
</dbReference>
<reference evidence="1" key="1">
    <citation type="journal article" date="2020" name="Stud. Mycol.">
        <title>101 Dothideomycetes genomes: a test case for predicting lifestyles and emergence of pathogens.</title>
        <authorList>
            <person name="Haridas S."/>
            <person name="Albert R."/>
            <person name="Binder M."/>
            <person name="Bloem J."/>
            <person name="Labutti K."/>
            <person name="Salamov A."/>
            <person name="Andreopoulos B."/>
            <person name="Baker S."/>
            <person name="Barry K."/>
            <person name="Bills G."/>
            <person name="Bluhm B."/>
            <person name="Cannon C."/>
            <person name="Castanera R."/>
            <person name="Culley D."/>
            <person name="Daum C."/>
            <person name="Ezra D."/>
            <person name="Gonzalez J."/>
            <person name="Henrissat B."/>
            <person name="Kuo A."/>
            <person name="Liang C."/>
            <person name="Lipzen A."/>
            <person name="Lutzoni F."/>
            <person name="Magnuson J."/>
            <person name="Mondo S."/>
            <person name="Nolan M."/>
            <person name="Ohm R."/>
            <person name="Pangilinan J."/>
            <person name="Park H.-J."/>
            <person name="Ramirez L."/>
            <person name="Alfaro M."/>
            <person name="Sun H."/>
            <person name="Tritt A."/>
            <person name="Yoshinaga Y."/>
            <person name="Zwiers L.-H."/>
            <person name="Turgeon B."/>
            <person name="Goodwin S."/>
            <person name="Spatafora J."/>
            <person name="Crous P."/>
            <person name="Grigoriev I."/>
        </authorList>
    </citation>
    <scope>NUCLEOTIDE SEQUENCE</scope>
    <source>
        <strain evidence="1">CBS 122681</strain>
    </source>
</reference>
<dbReference type="OrthoDB" id="426235at2759"/>
<dbReference type="InterPro" id="IPR036412">
    <property type="entry name" value="HAD-like_sf"/>
</dbReference>
<sequence>MGQPIRPRRFAPLDPAKRVDGDDRPVLKGVVFDVDGTLCLPQNYMFAEMRAALNITKATDILDHIYSLPPSEQEDAHEKIRAIERTAMKSQHPQSGLVELMEYLDSRGIQKGICTRNFDAPVSHLLTTFLPNSLFEPIITREFRPPKPDPAGILHIAQSWGLTPPNTTSKGDGSHLIMVGDSIDDMTAGFRAGAATVLLVNDANRHLVSHEHTDLVVTKLDELIQVLEGGFQGRVEGGEESVDAGRLVDEAVKKQG</sequence>
<dbReference type="SFLD" id="SFLDG01129">
    <property type="entry name" value="C1.5:_HAD__Beta-PGM__Phosphata"/>
    <property type="match status" value="1"/>
</dbReference>
<gene>
    <name evidence="1" type="ORF">K491DRAFT_603843</name>
</gene>
<dbReference type="Gene3D" id="3.40.50.1000">
    <property type="entry name" value="HAD superfamily/HAD-like"/>
    <property type="match status" value="1"/>
</dbReference>
<dbReference type="Proteomes" id="UP000799324">
    <property type="component" value="Unassembled WGS sequence"/>
</dbReference>
<evidence type="ECO:0000313" key="1">
    <source>
        <dbReference type="EMBL" id="KAF2652977.1"/>
    </source>
</evidence>
<dbReference type="EMBL" id="MU004390">
    <property type="protein sequence ID" value="KAF2652977.1"/>
    <property type="molecule type" value="Genomic_DNA"/>
</dbReference>
<proteinExistence type="predicted"/>
<dbReference type="CDD" id="cd01427">
    <property type="entry name" value="HAD_like"/>
    <property type="match status" value="1"/>
</dbReference>
<dbReference type="Pfam" id="PF00702">
    <property type="entry name" value="Hydrolase"/>
    <property type="match status" value="1"/>
</dbReference>
<dbReference type="InterPro" id="IPR023214">
    <property type="entry name" value="HAD_sf"/>
</dbReference>
<dbReference type="SUPFAM" id="SSF56784">
    <property type="entry name" value="HAD-like"/>
    <property type="match status" value="1"/>
</dbReference>
<dbReference type="GO" id="GO:0016791">
    <property type="term" value="F:phosphatase activity"/>
    <property type="evidence" value="ECO:0007669"/>
    <property type="project" value="UniProtKB-ARBA"/>
</dbReference>
<name>A0A6A6T0X4_9PLEO</name>
<dbReference type="PANTHER" id="PTHR43885">
    <property type="entry name" value="HALOACID DEHALOGENASE-LIKE HYDROLASE"/>
    <property type="match status" value="1"/>
</dbReference>
<protein>
    <submittedName>
        <fullName evidence="1">HAD-like protein</fullName>
    </submittedName>
</protein>
<keyword evidence="2" id="KW-1185">Reference proteome</keyword>
<accession>A0A6A6T0X4</accession>
<organism evidence="1 2">
    <name type="scientific">Lophiostoma macrostomum CBS 122681</name>
    <dbReference type="NCBI Taxonomy" id="1314788"/>
    <lineage>
        <taxon>Eukaryota</taxon>
        <taxon>Fungi</taxon>
        <taxon>Dikarya</taxon>
        <taxon>Ascomycota</taxon>
        <taxon>Pezizomycotina</taxon>
        <taxon>Dothideomycetes</taxon>
        <taxon>Pleosporomycetidae</taxon>
        <taxon>Pleosporales</taxon>
        <taxon>Lophiostomataceae</taxon>
        <taxon>Lophiostoma</taxon>
    </lineage>
</organism>
<evidence type="ECO:0000313" key="2">
    <source>
        <dbReference type="Proteomes" id="UP000799324"/>
    </source>
</evidence>
<dbReference type="Gene3D" id="1.10.260.80">
    <property type="match status" value="1"/>
</dbReference>
<dbReference type="NCBIfam" id="TIGR01549">
    <property type="entry name" value="HAD-SF-IA-v1"/>
    <property type="match status" value="1"/>
</dbReference>
<dbReference type="InterPro" id="IPR006439">
    <property type="entry name" value="HAD-SF_hydro_IA"/>
</dbReference>
<dbReference type="AlphaFoldDB" id="A0A6A6T0X4"/>